<keyword evidence="3 9" id="KW-0808">Transferase</keyword>
<reference evidence="9 10" key="1">
    <citation type="submission" date="2022-09" db="EMBL/GenBank/DDBJ databases">
        <authorList>
            <person name="Han X.L."/>
            <person name="Wang Q."/>
            <person name="Lu T."/>
        </authorList>
    </citation>
    <scope>NUCLEOTIDE SEQUENCE [LARGE SCALE GENOMIC DNA]</scope>
    <source>
        <strain evidence="9 10">WQ 127069</strain>
    </source>
</reference>
<keyword evidence="6" id="KW-0238">DNA-binding</keyword>
<dbReference type="SMART" id="SM00345">
    <property type="entry name" value="HTH_GNTR"/>
    <property type="match status" value="1"/>
</dbReference>
<evidence type="ECO:0000256" key="6">
    <source>
        <dbReference type="ARBA" id="ARBA00023125"/>
    </source>
</evidence>
<sequence length="493" mass="56332">MHFQIPFHLYRSKYPTKLLALYHSLRDSILDGVLTYETRLPSSRELAALYGLSRGTVNVVYDMLNAEGYVRSEIGRGTFVSIHYEPKSTPERQSQVYVLSDWGKRLMSQPTGDVSYDLPGVVKQIDFHWFAPDIGLFPQEEWNRHLHAAAKELTGQGVIPRAELQGDYELRNSIAQYLRRARGIDSHPSQIVIFNGSMQAIALTVQLLVNPGDPVIVENPGYLGIRRAVHTAGGITKTISMDGQGIIPDDWEAKLLFVTPSRQFPTGVVLSMERRQQLLKWAYEQDAIIIEDDYDSEFRHRGKSLEPLKVLDREDRVIYIGSFSKTLLSGIRIGYAVMPASLVEPIRKAKALFEPRPTGLLEQRTLAAFMGSGSYERHLRRMKRAYSRKFECLQKWLYMLLSGQFAWVEGDAGLHIFGWWRGNEPTYIEFRDQCAQAGIRWSEVSVPVQLTETEAEAEKVSYGAYFNFPHLSEADIEYAIKRMEEVWKSIQTE</sequence>
<dbReference type="Proteomes" id="UP001652445">
    <property type="component" value="Unassembled WGS sequence"/>
</dbReference>
<feature type="domain" description="HTH gntR-type" evidence="8">
    <location>
        <begin position="15"/>
        <end position="83"/>
    </location>
</feature>
<accession>A0ABT2UQ05</accession>
<dbReference type="InterPro" id="IPR000524">
    <property type="entry name" value="Tscrpt_reg_HTH_GntR"/>
</dbReference>
<evidence type="ECO:0000256" key="4">
    <source>
        <dbReference type="ARBA" id="ARBA00022898"/>
    </source>
</evidence>
<organism evidence="9 10">
    <name type="scientific">Paenibacillus baimaensis</name>
    <dbReference type="NCBI Taxonomy" id="2982185"/>
    <lineage>
        <taxon>Bacteria</taxon>
        <taxon>Bacillati</taxon>
        <taxon>Bacillota</taxon>
        <taxon>Bacilli</taxon>
        <taxon>Bacillales</taxon>
        <taxon>Paenibacillaceae</taxon>
        <taxon>Paenibacillus</taxon>
    </lineage>
</organism>
<dbReference type="Gene3D" id="1.10.10.10">
    <property type="entry name" value="Winged helix-like DNA-binding domain superfamily/Winged helix DNA-binding domain"/>
    <property type="match status" value="1"/>
</dbReference>
<keyword evidence="3 9" id="KW-0032">Aminotransferase</keyword>
<dbReference type="PANTHER" id="PTHR46577">
    <property type="entry name" value="HTH-TYPE TRANSCRIPTIONAL REGULATORY PROTEIN GABR"/>
    <property type="match status" value="1"/>
</dbReference>
<dbReference type="SUPFAM" id="SSF53383">
    <property type="entry name" value="PLP-dependent transferases"/>
    <property type="match status" value="1"/>
</dbReference>
<comment type="cofactor">
    <cofactor evidence="1">
        <name>pyridoxal 5'-phosphate</name>
        <dbReference type="ChEBI" id="CHEBI:597326"/>
    </cofactor>
</comment>
<evidence type="ECO:0000313" key="10">
    <source>
        <dbReference type="Proteomes" id="UP001652445"/>
    </source>
</evidence>
<dbReference type="InterPro" id="IPR036388">
    <property type="entry name" value="WH-like_DNA-bd_sf"/>
</dbReference>
<evidence type="ECO:0000313" key="9">
    <source>
        <dbReference type="EMBL" id="MCU6796627.1"/>
    </source>
</evidence>
<dbReference type="RefSeq" id="WP_262687477.1">
    <property type="nucleotide sequence ID" value="NZ_JAOQIO010000107.1"/>
</dbReference>
<gene>
    <name evidence="9" type="ORF">OB236_31330</name>
</gene>
<evidence type="ECO:0000256" key="7">
    <source>
        <dbReference type="ARBA" id="ARBA00023163"/>
    </source>
</evidence>
<evidence type="ECO:0000256" key="5">
    <source>
        <dbReference type="ARBA" id="ARBA00023015"/>
    </source>
</evidence>
<dbReference type="InterPro" id="IPR004839">
    <property type="entry name" value="Aminotransferase_I/II_large"/>
</dbReference>
<dbReference type="EMBL" id="JAOQIO010000107">
    <property type="protein sequence ID" value="MCU6796627.1"/>
    <property type="molecule type" value="Genomic_DNA"/>
</dbReference>
<evidence type="ECO:0000256" key="3">
    <source>
        <dbReference type="ARBA" id="ARBA00022576"/>
    </source>
</evidence>
<dbReference type="Gene3D" id="3.40.640.10">
    <property type="entry name" value="Type I PLP-dependent aspartate aminotransferase-like (Major domain)"/>
    <property type="match status" value="1"/>
</dbReference>
<keyword evidence="7" id="KW-0804">Transcription</keyword>
<dbReference type="CDD" id="cd00609">
    <property type="entry name" value="AAT_like"/>
    <property type="match status" value="1"/>
</dbReference>
<keyword evidence="10" id="KW-1185">Reference proteome</keyword>
<keyword evidence="5" id="KW-0805">Transcription regulation</keyword>
<dbReference type="PANTHER" id="PTHR46577:SF1">
    <property type="entry name" value="HTH-TYPE TRANSCRIPTIONAL REGULATORY PROTEIN GABR"/>
    <property type="match status" value="1"/>
</dbReference>
<dbReference type="SUPFAM" id="SSF46785">
    <property type="entry name" value="Winged helix' DNA-binding domain"/>
    <property type="match status" value="1"/>
</dbReference>
<keyword evidence="4" id="KW-0663">Pyridoxal phosphate</keyword>
<dbReference type="GO" id="GO:0008483">
    <property type="term" value="F:transaminase activity"/>
    <property type="evidence" value="ECO:0007669"/>
    <property type="project" value="UniProtKB-KW"/>
</dbReference>
<protein>
    <submittedName>
        <fullName evidence="9">PLP-dependent aminotransferase family protein</fullName>
    </submittedName>
</protein>
<dbReference type="PROSITE" id="PS50949">
    <property type="entry name" value="HTH_GNTR"/>
    <property type="match status" value="1"/>
</dbReference>
<dbReference type="InterPro" id="IPR015424">
    <property type="entry name" value="PyrdxlP-dep_Trfase"/>
</dbReference>
<dbReference type="PRINTS" id="PR00035">
    <property type="entry name" value="HTHGNTR"/>
</dbReference>
<evidence type="ECO:0000256" key="1">
    <source>
        <dbReference type="ARBA" id="ARBA00001933"/>
    </source>
</evidence>
<dbReference type="InterPro" id="IPR036390">
    <property type="entry name" value="WH_DNA-bd_sf"/>
</dbReference>
<comment type="similarity">
    <text evidence="2">In the C-terminal section; belongs to the class-I pyridoxal-phosphate-dependent aminotransferase family.</text>
</comment>
<dbReference type="Pfam" id="PF00155">
    <property type="entry name" value="Aminotran_1_2"/>
    <property type="match status" value="1"/>
</dbReference>
<dbReference type="Pfam" id="PF00392">
    <property type="entry name" value="GntR"/>
    <property type="match status" value="1"/>
</dbReference>
<comment type="caution">
    <text evidence="9">The sequence shown here is derived from an EMBL/GenBank/DDBJ whole genome shotgun (WGS) entry which is preliminary data.</text>
</comment>
<proteinExistence type="inferred from homology"/>
<dbReference type="InterPro" id="IPR051446">
    <property type="entry name" value="HTH_trans_reg/aminotransferase"/>
</dbReference>
<dbReference type="CDD" id="cd07377">
    <property type="entry name" value="WHTH_GntR"/>
    <property type="match status" value="1"/>
</dbReference>
<name>A0ABT2UQ05_9BACL</name>
<evidence type="ECO:0000259" key="8">
    <source>
        <dbReference type="PROSITE" id="PS50949"/>
    </source>
</evidence>
<evidence type="ECO:0000256" key="2">
    <source>
        <dbReference type="ARBA" id="ARBA00005384"/>
    </source>
</evidence>
<dbReference type="InterPro" id="IPR015421">
    <property type="entry name" value="PyrdxlP-dep_Trfase_major"/>
</dbReference>